<name>A0A9P3BYR9_ASPVI</name>
<reference evidence="1 2" key="1">
    <citation type="submission" date="2021-02" db="EMBL/GenBank/DDBJ databases">
        <title>Pan-genome distribution and transcriptional activeness of fungal secondary metabolism genes in Aspergillus section Fumigati.</title>
        <authorList>
            <person name="Takahashi H."/>
            <person name="Umemura M."/>
            <person name="Ninomiya A."/>
            <person name="Kusuya Y."/>
            <person name="Urayama S."/>
            <person name="Shimizu M."/>
            <person name="Watanabe A."/>
            <person name="Kamei K."/>
            <person name="Yaguchi T."/>
            <person name="Hagiwara D."/>
        </authorList>
    </citation>
    <scope>NUCLEOTIDE SEQUENCE [LARGE SCALE GENOMIC DNA]</scope>
    <source>
        <strain evidence="1 2">IFM 47045</strain>
    </source>
</reference>
<evidence type="ECO:0000313" key="2">
    <source>
        <dbReference type="Proteomes" id="UP000710440"/>
    </source>
</evidence>
<accession>A0A9P3BYR9</accession>
<keyword evidence="2" id="KW-1185">Reference proteome</keyword>
<gene>
    <name evidence="1" type="ORF">Aspvir_009623</name>
</gene>
<sequence length="133" mass="14684">MRQYSSQNPLDFTIVHAPTSHYPCVSLAQPFLSANSTKLRRKMMYPAGKGCGIPDVDLLSLFFSTLMMLSVCSWRPRIEALLLQHLLTMDVPIIGVAALDGSGKEVPGAYIVADKSKISKDKEKDLSDQNRSL</sequence>
<evidence type="ECO:0000313" key="1">
    <source>
        <dbReference type="EMBL" id="GIK05510.1"/>
    </source>
</evidence>
<dbReference type="Proteomes" id="UP000710440">
    <property type="component" value="Unassembled WGS sequence"/>
</dbReference>
<dbReference type="EMBL" id="BOPL01000008">
    <property type="protein sequence ID" value="GIK05510.1"/>
    <property type="molecule type" value="Genomic_DNA"/>
</dbReference>
<dbReference type="GeneID" id="66937605"/>
<proteinExistence type="predicted"/>
<protein>
    <submittedName>
        <fullName evidence="1">Uncharacterized protein</fullName>
    </submittedName>
</protein>
<dbReference type="AlphaFoldDB" id="A0A9P3BYR9"/>
<organism evidence="1 2">
    <name type="scientific">Aspergillus viridinutans</name>
    <dbReference type="NCBI Taxonomy" id="75553"/>
    <lineage>
        <taxon>Eukaryota</taxon>
        <taxon>Fungi</taxon>
        <taxon>Dikarya</taxon>
        <taxon>Ascomycota</taxon>
        <taxon>Pezizomycotina</taxon>
        <taxon>Eurotiomycetes</taxon>
        <taxon>Eurotiomycetidae</taxon>
        <taxon>Eurotiales</taxon>
        <taxon>Aspergillaceae</taxon>
        <taxon>Aspergillus</taxon>
        <taxon>Aspergillus subgen. Fumigati</taxon>
    </lineage>
</organism>
<dbReference type="RefSeq" id="XP_043128696.1">
    <property type="nucleotide sequence ID" value="XM_043272761.1"/>
</dbReference>
<comment type="caution">
    <text evidence="1">The sequence shown here is derived from an EMBL/GenBank/DDBJ whole genome shotgun (WGS) entry which is preliminary data.</text>
</comment>